<keyword evidence="1 2" id="KW-0175">Coiled coil</keyword>
<accession>A0AAV0CPH7</accession>
<keyword evidence="4" id="KW-0812">Transmembrane</keyword>
<feature type="compositionally biased region" description="Polar residues" evidence="3">
    <location>
        <begin position="509"/>
        <end position="518"/>
    </location>
</feature>
<dbReference type="InterPro" id="IPR040265">
    <property type="entry name" value="CHUP1/IPGA1-like"/>
</dbReference>
<keyword evidence="4" id="KW-0472">Membrane</keyword>
<evidence type="ECO:0000256" key="1">
    <source>
        <dbReference type="ARBA" id="ARBA00023054"/>
    </source>
</evidence>
<feature type="compositionally biased region" description="Pro residues" evidence="3">
    <location>
        <begin position="545"/>
        <end position="557"/>
    </location>
</feature>
<dbReference type="Proteomes" id="UP001152523">
    <property type="component" value="Unassembled WGS sequence"/>
</dbReference>
<evidence type="ECO:0000313" key="6">
    <source>
        <dbReference type="Proteomes" id="UP001152523"/>
    </source>
</evidence>
<feature type="region of interest" description="Disordered" evidence="3">
    <location>
        <begin position="452"/>
        <end position="559"/>
    </location>
</feature>
<feature type="compositionally biased region" description="Pro residues" evidence="3">
    <location>
        <begin position="494"/>
        <end position="506"/>
    </location>
</feature>
<feature type="compositionally biased region" description="Low complexity" evidence="3">
    <location>
        <begin position="453"/>
        <end position="466"/>
    </location>
</feature>
<evidence type="ECO:0000256" key="3">
    <source>
        <dbReference type="SAM" id="MobiDB-lite"/>
    </source>
</evidence>
<dbReference type="PANTHER" id="PTHR31342:SF16">
    <property type="entry name" value="TALIN_MIDDLE DOMAIN-CONTAINING PROTEIN"/>
    <property type="match status" value="1"/>
</dbReference>
<feature type="coiled-coil region" evidence="2">
    <location>
        <begin position="810"/>
        <end position="837"/>
    </location>
</feature>
<protein>
    <submittedName>
        <fullName evidence="5">Uncharacterized protein</fullName>
    </submittedName>
</protein>
<proteinExistence type="predicted"/>
<sequence>MEESSFHLIVSKQFPSTLLNFLQHCHNKITPSKMFFTIVLILSFSSILCLLHLHQSLSCMNNQRKVMAQKKSSNYLEYIVLQIRVWLYKFFLGLDMAIGTCIGVSPFSFRRRKFSALIEEKEMLKENNKIDTQVIKPNIDEETTDDTTSNDSKKFNGFMERKLCQLPKEFMVLTEIRNKTLIMRDLLDLSPCNGSTSLHDLLILTLKDLSMLYPSAKQIEMDEIEELTMDQVLKSFCNGMKSIANTWTGNDEWMIKCNVDMFNLETNNLELYALAMLEDMIKLTGERMFAEEEEMVDSPNSFTRILSEPCSPLTPTSVLPEMCNTTHKRVGRLNPIDNRHLTFNMSPHIVVQDSKYMVHITNTSKTLKEEDFQVQNDQDDMLSSPKDVIAKMEAGREESFKRNEIDGSIVQLIPTCITMDMVLQTPSLTKLRPNVQKEELTFTISFNGVKPQTSMSTSSMSNFSSNLKPTQSPPPPPPPPLLPIITKHVSLPQTLPPPPPPPPPPQQTSIIKSTNIASPPTPPPLPIRPNNMKSSPPLMQATRNLPPPTPPTPPPPMISCNLVSVSPPPPPPPPMISCNLLSVSPPPPPPPLPYPIVRDTIQQSHSTVSLNGAISEPPPPMPIGKGVLGPPPPPPSIGTKNPRSKKGSKLKRSSQMGNLYRFLKVKVEGSSLESRLGRKGKISSSSGGKQGMADALAEMTKRSTYFQQIEEDVKKHATEIKEMTTAITNFQTSDMTELIQFHKHVESHLEKLTDESQVLARFEDFPTKKLEALRMAATLYNKLDVIACTLKKWPKESPVSQLLDKSESYINKIKGDLEKIEQSKDEEEKKYASHKINFDFSILVRIKEFMVDVSSNCMELALKEWRDSNAREKKCDEVSNNRQKNGTPCKILWKAFQFAYRIYTFCGGLDDRADMLTKELAHEIEKDPNP</sequence>
<feature type="region of interest" description="Disordered" evidence="3">
    <location>
        <begin position="610"/>
        <end position="653"/>
    </location>
</feature>
<keyword evidence="6" id="KW-1185">Reference proteome</keyword>
<keyword evidence="4" id="KW-1133">Transmembrane helix</keyword>
<feature type="compositionally biased region" description="Pro residues" evidence="3">
    <location>
        <begin position="471"/>
        <end position="482"/>
    </location>
</feature>
<feature type="transmembrane region" description="Helical" evidence="4">
    <location>
        <begin position="34"/>
        <end position="54"/>
    </location>
</feature>
<name>A0AAV0CPH7_9ASTE</name>
<evidence type="ECO:0000256" key="2">
    <source>
        <dbReference type="SAM" id="Coils"/>
    </source>
</evidence>
<evidence type="ECO:0000313" key="5">
    <source>
        <dbReference type="EMBL" id="CAH9081357.1"/>
    </source>
</evidence>
<reference evidence="5" key="1">
    <citation type="submission" date="2022-07" db="EMBL/GenBank/DDBJ databases">
        <authorList>
            <person name="Macas J."/>
            <person name="Novak P."/>
            <person name="Neumann P."/>
        </authorList>
    </citation>
    <scope>NUCLEOTIDE SEQUENCE</scope>
</reference>
<dbReference type="EMBL" id="CAMAPF010000036">
    <property type="protein sequence ID" value="CAH9081357.1"/>
    <property type="molecule type" value="Genomic_DNA"/>
</dbReference>
<organism evidence="5 6">
    <name type="scientific">Cuscuta epithymum</name>
    <dbReference type="NCBI Taxonomy" id="186058"/>
    <lineage>
        <taxon>Eukaryota</taxon>
        <taxon>Viridiplantae</taxon>
        <taxon>Streptophyta</taxon>
        <taxon>Embryophyta</taxon>
        <taxon>Tracheophyta</taxon>
        <taxon>Spermatophyta</taxon>
        <taxon>Magnoliopsida</taxon>
        <taxon>eudicotyledons</taxon>
        <taxon>Gunneridae</taxon>
        <taxon>Pentapetalae</taxon>
        <taxon>asterids</taxon>
        <taxon>lamiids</taxon>
        <taxon>Solanales</taxon>
        <taxon>Convolvulaceae</taxon>
        <taxon>Cuscuteae</taxon>
        <taxon>Cuscuta</taxon>
        <taxon>Cuscuta subgen. Cuscuta</taxon>
    </lineage>
</organism>
<evidence type="ECO:0000256" key="4">
    <source>
        <dbReference type="SAM" id="Phobius"/>
    </source>
</evidence>
<gene>
    <name evidence="5" type="ORF">CEPIT_LOCUS7658</name>
</gene>
<comment type="caution">
    <text evidence="5">The sequence shown here is derived from an EMBL/GenBank/DDBJ whole genome shotgun (WGS) entry which is preliminary data.</text>
</comment>
<feature type="compositionally biased region" description="Basic residues" evidence="3">
    <location>
        <begin position="642"/>
        <end position="652"/>
    </location>
</feature>
<dbReference type="AlphaFoldDB" id="A0AAV0CPH7"/>
<dbReference type="PANTHER" id="PTHR31342">
    <property type="entry name" value="PROTEIN CHUP1, CHLOROPLASTIC"/>
    <property type="match status" value="1"/>
</dbReference>